<gene>
    <name evidence="2" type="ordered locus">MGMSRv2__1433</name>
</gene>
<dbReference type="PANTHER" id="PTHR36302:SF1">
    <property type="entry name" value="COPPER CHAPERONE PCU(A)C"/>
    <property type="match status" value="1"/>
</dbReference>
<dbReference type="eggNOG" id="COG2847">
    <property type="taxonomic scope" value="Bacteria"/>
</dbReference>
<dbReference type="KEGG" id="mgy:MGMSRv2__1433"/>
<name>V6F2D9_MAGGM</name>
<dbReference type="EMBL" id="HG794546">
    <property type="protein sequence ID" value="CDK98648.1"/>
    <property type="molecule type" value="Genomic_DNA"/>
</dbReference>
<feature type="chain" id="PRO_5004746704" description="Copper chaperone PCu(A)C" evidence="1">
    <location>
        <begin position="20"/>
        <end position="166"/>
    </location>
</feature>
<dbReference type="InterPro" id="IPR036182">
    <property type="entry name" value="PCuAC_sf"/>
</dbReference>
<dbReference type="HOGENOM" id="CLU_100939_2_2_5"/>
<dbReference type="Gene3D" id="2.60.40.1890">
    <property type="entry name" value="PCu(A)C copper chaperone"/>
    <property type="match status" value="1"/>
</dbReference>
<dbReference type="SUPFAM" id="SSF110087">
    <property type="entry name" value="DR1885-like metal-binding protein"/>
    <property type="match status" value="1"/>
</dbReference>
<evidence type="ECO:0008006" key="4">
    <source>
        <dbReference type="Google" id="ProtNLM"/>
    </source>
</evidence>
<proteinExistence type="predicted"/>
<evidence type="ECO:0000313" key="3">
    <source>
        <dbReference type="Proteomes" id="UP000018922"/>
    </source>
</evidence>
<evidence type="ECO:0000313" key="2">
    <source>
        <dbReference type="EMBL" id="CDK98648.1"/>
    </source>
</evidence>
<keyword evidence="3" id="KW-1185">Reference proteome</keyword>
<accession>V6F2D9</accession>
<reference evidence="2 3" key="1">
    <citation type="journal article" date="2014" name="Genome Announc.">
        <title>Complete genome sequence of Magnetospirillum gryphiswaldense MSR-1.</title>
        <authorList>
            <person name="Wang X."/>
            <person name="Wang Q."/>
            <person name="Zhang W."/>
            <person name="Wang Y."/>
            <person name="Li L."/>
            <person name="Wen T."/>
            <person name="Zhang T."/>
            <person name="Zhang Y."/>
            <person name="Xu J."/>
            <person name="Hu J."/>
            <person name="Li S."/>
            <person name="Liu L."/>
            <person name="Liu J."/>
            <person name="Jiang W."/>
            <person name="Tian J."/>
            <person name="Li Y."/>
            <person name="Schuler D."/>
            <person name="Wang L."/>
            <person name="Li J."/>
        </authorList>
    </citation>
    <scope>NUCLEOTIDE SEQUENCE [LARGE SCALE GENOMIC DNA]</scope>
    <source>
        <strain evidence="3">DSM 6361 / JCM 21280 / NBRC 15271 / MSR-1</strain>
    </source>
</reference>
<feature type="signal peptide" evidence="1">
    <location>
        <begin position="1"/>
        <end position="19"/>
    </location>
</feature>
<dbReference type="AlphaFoldDB" id="V6F2D9"/>
<dbReference type="Proteomes" id="UP000018922">
    <property type="component" value="Chromosome I"/>
</dbReference>
<sequence>MKTLLLTVAALAFAFPALAADLEVSGAFIRATPKAASAGAGFVTIKNTGKQDDKLIAASANVSKSVELHTHIKDGEIMRMRKVDAITVPAGGSAELKPGGDHVMFIDLSAPLKDGDKVAVTLKFEKAGEIKLDMPVVAVGSMAAPMTMDHGQHMQHMQQMPANMKH</sequence>
<organism evidence="2 3">
    <name type="scientific">Magnetospirillum gryphiswaldense (strain DSM 6361 / JCM 21280 / NBRC 15271 / MSR-1)</name>
    <dbReference type="NCBI Taxonomy" id="431944"/>
    <lineage>
        <taxon>Bacteria</taxon>
        <taxon>Pseudomonadati</taxon>
        <taxon>Pseudomonadota</taxon>
        <taxon>Alphaproteobacteria</taxon>
        <taxon>Rhodospirillales</taxon>
        <taxon>Rhodospirillaceae</taxon>
        <taxon>Magnetospirillum</taxon>
    </lineage>
</organism>
<protein>
    <recommendedName>
        <fullName evidence="4">Copper chaperone PCu(A)C</fullName>
    </recommendedName>
</protein>
<keyword evidence="1" id="KW-0732">Signal</keyword>
<dbReference type="Pfam" id="PF04314">
    <property type="entry name" value="PCuAC"/>
    <property type="match status" value="1"/>
</dbReference>
<dbReference type="STRING" id="1430440.MGMSRv2__1433"/>
<evidence type="ECO:0000256" key="1">
    <source>
        <dbReference type="SAM" id="SignalP"/>
    </source>
</evidence>
<dbReference type="InterPro" id="IPR007410">
    <property type="entry name" value="LpqE-like"/>
</dbReference>
<dbReference type="PANTHER" id="PTHR36302">
    <property type="entry name" value="BLR7088 PROTEIN"/>
    <property type="match status" value="1"/>
</dbReference>
<dbReference type="InterPro" id="IPR058248">
    <property type="entry name" value="Lxx211020-like"/>
</dbReference>